<gene>
    <name evidence="2" type="ORF">FOTG_18306</name>
</gene>
<feature type="compositionally biased region" description="Basic and acidic residues" evidence="1">
    <location>
        <begin position="58"/>
        <end position="68"/>
    </location>
</feature>
<sequence length="82" mass="8570">MALGAGVAKEATASVEEDNTSTSFVEGDVDSIPSGSQRPAGSRSRKNAIMERVGTDPIGKKARSDGLNHIKVSVTGRVDRKD</sequence>
<dbReference type="EMBL" id="JH658162">
    <property type="protein sequence ID" value="EXM13240.1"/>
    <property type="molecule type" value="Genomic_DNA"/>
</dbReference>
<accession>X0LXM9</accession>
<reference evidence="2" key="1">
    <citation type="submission" date="2011-11" db="EMBL/GenBank/DDBJ databases">
        <title>The Genome Sequence of Fusarium oxysporum Cotton.</title>
        <authorList>
            <consortium name="The Broad Institute Genome Sequencing Platform"/>
            <person name="Ma L.-J."/>
            <person name="Gale L.R."/>
            <person name="Schwartz D.C."/>
            <person name="Zhou S."/>
            <person name="Corby-Kistler H."/>
            <person name="Young S.K."/>
            <person name="Zeng Q."/>
            <person name="Gargeya S."/>
            <person name="Fitzgerald M."/>
            <person name="Haas B."/>
            <person name="Abouelleil A."/>
            <person name="Alvarado L."/>
            <person name="Arachchi H.M."/>
            <person name="Berlin A."/>
            <person name="Brown A."/>
            <person name="Chapman S.B."/>
            <person name="Chen Z."/>
            <person name="Dunbar C."/>
            <person name="Freedman E."/>
            <person name="Gearin G."/>
            <person name="Goldberg J."/>
            <person name="Griggs A."/>
            <person name="Gujja S."/>
            <person name="Heiman D."/>
            <person name="Howarth C."/>
            <person name="Larson L."/>
            <person name="Lui A."/>
            <person name="MacDonald P.J.P."/>
            <person name="Montmayeur A."/>
            <person name="Murphy C."/>
            <person name="Neiman D."/>
            <person name="Pearson M."/>
            <person name="Priest M."/>
            <person name="Roberts A."/>
            <person name="Saif S."/>
            <person name="Shea T."/>
            <person name="Shenoy N."/>
            <person name="Sisk P."/>
            <person name="Stolte C."/>
            <person name="Sykes S."/>
            <person name="Wortman J."/>
            <person name="Nusbaum C."/>
            <person name="Birren B."/>
        </authorList>
    </citation>
    <scope>NUCLEOTIDE SEQUENCE [LARGE SCALE GENOMIC DNA]</scope>
    <source>
        <strain evidence="2">25433</strain>
    </source>
</reference>
<evidence type="ECO:0000313" key="2">
    <source>
        <dbReference type="EMBL" id="EXM13240.1"/>
    </source>
</evidence>
<dbReference type="HOGENOM" id="CLU_2558357_0_0_1"/>
<organism evidence="2">
    <name type="scientific">Fusarium oxysporum f. sp. vasinfectum 25433</name>
    <dbReference type="NCBI Taxonomy" id="1089449"/>
    <lineage>
        <taxon>Eukaryota</taxon>
        <taxon>Fungi</taxon>
        <taxon>Dikarya</taxon>
        <taxon>Ascomycota</taxon>
        <taxon>Pezizomycotina</taxon>
        <taxon>Sordariomycetes</taxon>
        <taxon>Hypocreomycetidae</taxon>
        <taxon>Hypocreales</taxon>
        <taxon>Nectriaceae</taxon>
        <taxon>Fusarium</taxon>
        <taxon>Fusarium oxysporum species complex</taxon>
    </lineage>
</organism>
<feature type="region of interest" description="Disordered" evidence="1">
    <location>
        <begin position="1"/>
        <end position="82"/>
    </location>
</feature>
<evidence type="ECO:0000256" key="1">
    <source>
        <dbReference type="SAM" id="MobiDB-lite"/>
    </source>
</evidence>
<dbReference type="AlphaFoldDB" id="X0LXM9"/>
<protein>
    <submittedName>
        <fullName evidence="2">Uncharacterized protein</fullName>
    </submittedName>
</protein>
<proteinExistence type="predicted"/>
<name>X0LXM9_FUSOX</name>
<dbReference type="Proteomes" id="UP000030701">
    <property type="component" value="Unassembled WGS sequence"/>
</dbReference>
<reference evidence="2" key="2">
    <citation type="submission" date="2012-05" db="EMBL/GenBank/DDBJ databases">
        <title>The Genome Annotation of Fusarium oxysporum Cotton.</title>
        <authorList>
            <consortium name="The Broad Institute Genomics Platform"/>
            <person name="Ma L.-J."/>
            <person name="Corby-Kistler H."/>
            <person name="Broz K."/>
            <person name="Gale L.R."/>
            <person name="Jonkers W."/>
            <person name="O'Donnell K."/>
            <person name="Ploetz R."/>
            <person name="Steinberg C."/>
            <person name="Schwartz D.C."/>
            <person name="VanEtten H."/>
            <person name="Zhou S."/>
            <person name="Young S.K."/>
            <person name="Zeng Q."/>
            <person name="Gargeya S."/>
            <person name="Fitzgerald M."/>
            <person name="Abouelleil A."/>
            <person name="Alvarado L."/>
            <person name="Chapman S.B."/>
            <person name="Gainer-Dewar J."/>
            <person name="Goldberg J."/>
            <person name="Griggs A."/>
            <person name="Gujja S."/>
            <person name="Hansen M."/>
            <person name="Howarth C."/>
            <person name="Imamovic A."/>
            <person name="Ireland A."/>
            <person name="Larimer J."/>
            <person name="McCowan C."/>
            <person name="Murphy C."/>
            <person name="Pearson M."/>
            <person name="Poon T.W."/>
            <person name="Priest M."/>
            <person name="Roberts A."/>
            <person name="Saif S."/>
            <person name="Shea T."/>
            <person name="Sykes S."/>
            <person name="Wortman J."/>
            <person name="Nusbaum C."/>
            <person name="Birren B."/>
        </authorList>
    </citation>
    <scope>NUCLEOTIDE SEQUENCE</scope>
    <source>
        <strain evidence="2">25433</strain>
    </source>
</reference>